<gene>
    <name evidence="1" type="ORF">Cgig2_002746</name>
</gene>
<proteinExistence type="predicted"/>
<keyword evidence="2" id="KW-1185">Reference proteome</keyword>
<reference evidence="1" key="1">
    <citation type="submission" date="2022-04" db="EMBL/GenBank/DDBJ databases">
        <title>Carnegiea gigantea Genome sequencing and assembly v2.</title>
        <authorList>
            <person name="Copetti D."/>
            <person name="Sanderson M.J."/>
            <person name="Burquez A."/>
            <person name="Wojciechowski M.F."/>
        </authorList>
    </citation>
    <scope>NUCLEOTIDE SEQUENCE</scope>
    <source>
        <strain evidence="1">SGP5-SGP5p</strain>
        <tissue evidence="1">Aerial part</tissue>
    </source>
</reference>
<dbReference type="EMBL" id="JAKOGI010001680">
    <property type="protein sequence ID" value="KAJ8424434.1"/>
    <property type="molecule type" value="Genomic_DNA"/>
</dbReference>
<organism evidence="1 2">
    <name type="scientific">Carnegiea gigantea</name>
    <dbReference type="NCBI Taxonomy" id="171969"/>
    <lineage>
        <taxon>Eukaryota</taxon>
        <taxon>Viridiplantae</taxon>
        <taxon>Streptophyta</taxon>
        <taxon>Embryophyta</taxon>
        <taxon>Tracheophyta</taxon>
        <taxon>Spermatophyta</taxon>
        <taxon>Magnoliopsida</taxon>
        <taxon>eudicotyledons</taxon>
        <taxon>Gunneridae</taxon>
        <taxon>Pentapetalae</taxon>
        <taxon>Caryophyllales</taxon>
        <taxon>Cactineae</taxon>
        <taxon>Cactaceae</taxon>
        <taxon>Cactoideae</taxon>
        <taxon>Echinocereeae</taxon>
        <taxon>Carnegiea</taxon>
    </lineage>
</organism>
<protein>
    <submittedName>
        <fullName evidence="1">Uncharacterized protein</fullName>
    </submittedName>
</protein>
<dbReference type="Proteomes" id="UP001153076">
    <property type="component" value="Unassembled WGS sequence"/>
</dbReference>
<name>A0A9Q1GSF7_9CARY</name>
<dbReference type="AlphaFoldDB" id="A0A9Q1GSF7"/>
<evidence type="ECO:0000313" key="2">
    <source>
        <dbReference type="Proteomes" id="UP001153076"/>
    </source>
</evidence>
<evidence type="ECO:0000313" key="1">
    <source>
        <dbReference type="EMBL" id="KAJ8424434.1"/>
    </source>
</evidence>
<sequence length="305" mass="34520">MIGLPPTRNKAEFDGEEVNGDSGRIVRECMAEIIAAKREKWKSQEEGRRSTLQNYIHAIFDLCDKNSKEDSIRHHKVWSGLWRDMIMMCNSLDGFQVKLLGPVNEVQLNGVPPFFRKAKWDAIDHGGHYNAYVFIAIVKEEELKKENRKSLENNVEILACNVRDLKGKLWKYEDVPTHNLGNYGASVVDHQGRVPAMMIAIDGVDEDGGQRQADDHVHNTDDHHLQGANKATTHKQEVDVLAAEEQPIEGESAQLKQPHSARSAVWKSMLPLRLFATDGKINSSQGMLTSMQSPIVRLAWEKHRL</sequence>
<accession>A0A9Q1GSF7</accession>
<comment type="caution">
    <text evidence="1">The sequence shown here is derived from an EMBL/GenBank/DDBJ whole genome shotgun (WGS) entry which is preliminary data.</text>
</comment>